<proteinExistence type="predicted"/>
<dbReference type="EMBL" id="MN740283">
    <property type="protein sequence ID" value="QHT97702.1"/>
    <property type="molecule type" value="Genomic_DNA"/>
</dbReference>
<accession>A0A6C0IX69</accession>
<reference evidence="2" key="1">
    <citation type="journal article" date="2020" name="Nature">
        <title>Giant virus diversity and host interactions through global metagenomics.</title>
        <authorList>
            <person name="Schulz F."/>
            <person name="Roux S."/>
            <person name="Paez-Espino D."/>
            <person name="Jungbluth S."/>
            <person name="Walsh D.A."/>
            <person name="Denef V.J."/>
            <person name="McMahon K.D."/>
            <person name="Konstantinidis K.T."/>
            <person name="Eloe-Fadrosh E.A."/>
            <person name="Kyrpides N.C."/>
            <person name="Woyke T."/>
        </authorList>
    </citation>
    <scope>NUCLEOTIDE SEQUENCE</scope>
    <source>
        <strain evidence="2">GVMAG-M-3300025572-1</strain>
    </source>
</reference>
<evidence type="ECO:0000256" key="1">
    <source>
        <dbReference type="SAM" id="MobiDB-lite"/>
    </source>
</evidence>
<feature type="compositionally biased region" description="Polar residues" evidence="1">
    <location>
        <begin position="122"/>
        <end position="138"/>
    </location>
</feature>
<dbReference type="AlphaFoldDB" id="A0A6C0IX69"/>
<name>A0A6C0IX69_9ZZZZ</name>
<feature type="compositionally biased region" description="Basic and acidic residues" evidence="1">
    <location>
        <begin position="141"/>
        <end position="150"/>
    </location>
</feature>
<sequence length="150" mass="17227">MRPFAIGRPIPIQIDCLIILNLLLLFYLRDELEELGIGLETMRPAMKIDVSCGLIQTELHHLIEAILTPLVPLGDLDHQREVVRRLGPGAYLYIRGPYGWCDYVYRQFNQRPLDVDTVYQGENSSPSHATTMERNSNAPARDQEFRVHPE</sequence>
<protein>
    <submittedName>
        <fullName evidence="2">Uncharacterized protein</fullName>
    </submittedName>
</protein>
<evidence type="ECO:0000313" key="2">
    <source>
        <dbReference type="EMBL" id="QHT97702.1"/>
    </source>
</evidence>
<feature type="region of interest" description="Disordered" evidence="1">
    <location>
        <begin position="122"/>
        <end position="150"/>
    </location>
</feature>
<organism evidence="2">
    <name type="scientific">viral metagenome</name>
    <dbReference type="NCBI Taxonomy" id="1070528"/>
    <lineage>
        <taxon>unclassified sequences</taxon>
        <taxon>metagenomes</taxon>
        <taxon>organismal metagenomes</taxon>
    </lineage>
</organism>